<feature type="compositionally biased region" description="Basic residues" evidence="1">
    <location>
        <begin position="185"/>
        <end position="196"/>
    </location>
</feature>
<evidence type="ECO:0000313" key="3">
    <source>
        <dbReference type="Proteomes" id="UP000118426"/>
    </source>
</evidence>
<proteinExistence type="predicted"/>
<feature type="compositionally biased region" description="Polar residues" evidence="1">
    <location>
        <begin position="1"/>
        <end position="12"/>
    </location>
</feature>
<feature type="compositionally biased region" description="Basic and acidic residues" evidence="1">
    <location>
        <begin position="174"/>
        <end position="184"/>
    </location>
</feature>
<sequence length="207" mass="23105">MTSTAASSNETTLAFIEEPQQQQEPAKKTTKARRSRKRASSPYSLDYSKDKRDQAKKLLRHVNESADVLKSRNVTQTRAHLIKVNQVAAAFLCDSVDACQAKALVAALAKDLKCMPMEVDNSDLVCGIQAQLSLIQSLYNIADSTPTATKQQQQQQQPPPQPEEDEEMVQTHQPEPEPEKEAEKPKKKATKKKPKKKTESVDDFDTV</sequence>
<reference evidence="2 3" key="1">
    <citation type="journal article" date="2013" name="J. Virol.">
        <title>Comparative genomics of carp herpesviruses.</title>
        <authorList>
            <person name="Davison A.J."/>
            <person name="Kurobe T."/>
            <person name="Gatherer D."/>
            <person name="Cunningham C."/>
            <person name="Korf I."/>
            <person name="Fukuda H."/>
            <person name="Hedrick R.P."/>
            <person name="Waltzek T.B."/>
        </authorList>
    </citation>
    <scope>NUCLEOTIDE SEQUENCE [LARGE SCALE GENOMIC DNA]</scope>
    <source>
        <strain evidence="2">NG-J1</strain>
    </source>
</reference>
<organism evidence="2 3">
    <name type="scientific">Cyprinid herpesvirus 1</name>
    <dbReference type="NCBI Taxonomy" id="317858"/>
    <lineage>
        <taxon>Viruses</taxon>
        <taxon>Duplodnaviria</taxon>
        <taxon>Heunggongvirae</taxon>
        <taxon>Peploviricota</taxon>
        <taxon>Herviviricetes</taxon>
        <taxon>Herpesvirales</taxon>
        <taxon>Alloherpesviridae</taxon>
        <taxon>Cyvirus</taxon>
        <taxon>Cyvirus cyprinidallo1</taxon>
    </lineage>
</organism>
<feature type="region of interest" description="Disordered" evidence="1">
    <location>
        <begin position="1"/>
        <end position="49"/>
    </location>
</feature>
<accession>K7PBY2</accession>
<dbReference type="GeneID" id="14011267"/>
<dbReference type="RefSeq" id="YP_007003779.1">
    <property type="nucleotide sequence ID" value="NC_019491.1"/>
</dbReference>
<gene>
    <name evidence="2" type="ORF">CyHV1_ORF121</name>
</gene>
<keyword evidence="3" id="KW-1185">Reference proteome</keyword>
<dbReference type="KEGG" id="vg:14011267"/>
<protein>
    <submittedName>
        <fullName evidence="2">Protein ORF121</fullName>
    </submittedName>
</protein>
<evidence type="ECO:0000256" key="1">
    <source>
        <dbReference type="SAM" id="MobiDB-lite"/>
    </source>
</evidence>
<feature type="compositionally biased region" description="Basic residues" evidence="1">
    <location>
        <begin position="28"/>
        <end position="39"/>
    </location>
</feature>
<feature type="region of interest" description="Disordered" evidence="1">
    <location>
        <begin position="145"/>
        <end position="207"/>
    </location>
</feature>
<dbReference type="EMBL" id="JQ815363">
    <property type="protein sequence ID" value="AFJ20413.1"/>
    <property type="molecule type" value="Genomic_DNA"/>
</dbReference>
<dbReference type="Proteomes" id="UP000118426">
    <property type="component" value="Segment"/>
</dbReference>
<evidence type="ECO:0000313" key="2">
    <source>
        <dbReference type="EMBL" id="AFJ20413.1"/>
    </source>
</evidence>
<name>K7PBY2_9VIRU</name>